<proteinExistence type="predicted"/>
<dbReference type="Pfam" id="PF04909">
    <property type="entry name" value="Amidohydro_2"/>
    <property type="match status" value="1"/>
</dbReference>
<dbReference type="InterPro" id="IPR006680">
    <property type="entry name" value="Amidohydro-rel"/>
</dbReference>
<evidence type="ECO:0000313" key="2">
    <source>
        <dbReference type="EMBL" id="MPM87831.1"/>
    </source>
</evidence>
<feature type="domain" description="Amidohydrolase-related" evidence="1">
    <location>
        <begin position="9"/>
        <end position="131"/>
    </location>
</feature>
<accession>A0A645DF07</accession>
<comment type="caution">
    <text evidence="2">The sequence shown here is derived from an EMBL/GenBank/DDBJ whole genome shotgun (WGS) entry which is preliminary data.</text>
</comment>
<sequence length="139" mass="15616">MMELSISARVPVLFHDGTPPTSETLQIAYLAERYPEAKVILGHSGMFDTWKSAVDACNHLDNLYLCISASPAGDVGEICRNARSDRLLFGSDYGAAPTDDVFWDRFDAIEYGCADATLRERIYHENAEELIRSLRRENK</sequence>
<reference evidence="2" key="1">
    <citation type="submission" date="2019-08" db="EMBL/GenBank/DDBJ databases">
        <authorList>
            <person name="Kucharzyk K."/>
            <person name="Murdoch R.W."/>
            <person name="Higgins S."/>
            <person name="Loffler F."/>
        </authorList>
    </citation>
    <scope>NUCLEOTIDE SEQUENCE</scope>
</reference>
<dbReference type="Gene3D" id="3.20.20.140">
    <property type="entry name" value="Metal-dependent hydrolases"/>
    <property type="match status" value="1"/>
</dbReference>
<dbReference type="GO" id="GO:0016787">
    <property type="term" value="F:hydrolase activity"/>
    <property type="evidence" value="ECO:0007669"/>
    <property type="project" value="InterPro"/>
</dbReference>
<dbReference type="InterPro" id="IPR032466">
    <property type="entry name" value="Metal_Hydrolase"/>
</dbReference>
<name>A0A645DF07_9ZZZZ</name>
<dbReference type="AlphaFoldDB" id="A0A645DF07"/>
<gene>
    <name evidence="2" type="ORF">SDC9_134931</name>
</gene>
<organism evidence="2">
    <name type="scientific">bioreactor metagenome</name>
    <dbReference type="NCBI Taxonomy" id="1076179"/>
    <lineage>
        <taxon>unclassified sequences</taxon>
        <taxon>metagenomes</taxon>
        <taxon>ecological metagenomes</taxon>
    </lineage>
</organism>
<evidence type="ECO:0000259" key="1">
    <source>
        <dbReference type="Pfam" id="PF04909"/>
    </source>
</evidence>
<protein>
    <recommendedName>
        <fullName evidence="1">Amidohydrolase-related domain-containing protein</fullName>
    </recommendedName>
</protein>
<dbReference type="SUPFAM" id="SSF51556">
    <property type="entry name" value="Metallo-dependent hydrolases"/>
    <property type="match status" value="1"/>
</dbReference>
<dbReference type="EMBL" id="VSSQ01035574">
    <property type="protein sequence ID" value="MPM87831.1"/>
    <property type="molecule type" value="Genomic_DNA"/>
</dbReference>